<dbReference type="SFLD" id="SFLDS00029">
    <property type="entry name" value="Radical_SAM"/>
    <property type="match status" value="1"/>
</dbReference>
<dbReference type="EMBL" id="QSHZ01000077">
    <property type="protein sequence ID" value="RHC45316.1"/>
    <property type="molecule type" value="Genomic_DNA"/>
</dbReference>
<feature type="domain" description="Radical SAM core" evidence="8">
    <location>
        <begin position="188"/>
        <end position="412"/>
    </location>
</feature>
<dbReference type="CDD" id="cd01335">
    <property type="entry name" value="Radical_SAM"/>
    <property type="match status" value="1"/>
</dbReference>
<dbReference type="SFLD" id="SFLDG01082">
    <property type="entry name" value="B12-binding_domain_containing"/>
    <property type="match status" value="1"/>
</dbReference>
<gene>
    <name evidence="9" type="ORF">DW839_32505</name>
</gene>
<dbReference type="AlphaFoldDB" id="A0A414AE27"/>
<dbReference type="InterPro" id="IPR034466">
    <property type="entry name" value="Methyltransferase_Class_B"/>
</dbReference>
<dbReference type="InterPro" id="IPR023404">
    <property type="entry name" value="rSAM_horseshoe"/>
</dbReference>
<dbReference type="Gene3D" id="3.40.50.280">
    <property type="entry name" value="Cobalamin-binding domain"/>
    <property type="match status" value="1"/>
</dbReference>
<dbReference type="PROSITE" id="PS51918">
    <property type="entry name" value="RADICAL_SAM"/>
    <property type="match status" value="1"/>
</dbReference>
<evidence type="ECO:0000313" key="9">
    <source>
        <dbReference type="EMBL" id="RHC45316.1"/>
    </source>
</evidence>
<protein>
    <submittedName>
        <fullName evidence="9">B12-binding domain-containing radical SAM protein</fullName>
    </submittedName>
</protein>
<keyword evidence="4" id="KW-0949">S-adenosyl-L-methionine</keyword>
<organism evidence="9 10">
    <name type="scientific">Enterocloster bolteae</name>
    <dbReference type="NCBI Taxonomy" id="208479"/>
    <lineage>
        <taxon>Bacteria</taxon>
        <taxon>Bacillati</taxon>
        <taxon>Bacillota</taxon>
        <taxon>Clostridia</taxon>
        <taxon>Lachnospirales</taxon>
        <taxon>Lachnospiraceae</taxon>
        <taxon>Enterocloster</taxon>
    </lineage>
</organism>
<dbReference type="GO" id="GO:0046872">
    <property type="term" value="F:metal ion binding"/>
    <property type="evidence" value="ECO:0007669"/>
    <property type="project" value="UniProtKB-KW"/>
</dbReference>
<evidence type="ECO:0000256" key="2">
    <source>
        <dbReference type="ARBA" id="ARBA00022603"/>
    </source>
</evidence>
<evidence type="ECO:0000256" key="6">
    <source>
        <dbReference type="ARBA" id="ARBA00023004"/>
    </source>
</evidence>
<dbReference type="Proteomes" id="UP000283975">
    <property type="component" value="Unassembled WGS sequence"/>
</dbReference>
<sequence length="431" mass="50149">MKVIFITLDYPTGINDYLILPSLDFAVMSSVVKENGDNCELIDMRINHYDMYQLEHLLIAKNKIEKIDLVCIESICNTHFNAVKAIKVCRHALGDDIVIALRGEVTTFLPVQTLERNAELDVAFVGESERALLDIIDYMKGTITERDIHNACLRNKNGEIINNNNCYTSNLNHLPLPDREVYDISAYIRRDSETIVRSSRGCPGNCSFCIKTKMSKFRLFTIKRFCDEIEILQRYGFQSFFFSDDTFAFSDQRLSDFAEEILKRKMHIRWTSNLRIKDINEYKIKTMKELGAYRVFVGIETINSASQKLANKNLTKQEVMDKISILKKYNMEFHASFIIGAPGDTEEDLMEIEKLLSEIKPTLVTFNQLKLFPGTDIYNSPEKYNILPFDPYWFEKDDWVYYPVFGTKELPPSQINKWTKRLYHTFFNTVS</sequence>
<dbReference type="InterPro" id="IPR006638">
    <property type="entry name" value="Elp3/MiaA/NifB-like_rSAM"/>
</dbReference>
<evidence type="ECO:0000256" key="7">
    <source>
        <dbReference type="ARBA" id="ARBA00023014"/>
    </source>
</evidence>
<dbReference type="SFLD" id="SFLDG01123">
    <property type="entry name" value="methyltransferase_(Class_B)"/>
    <property type="match status" value="1"/>
</dbReference>
<evidence type="ECO:0000256" key="3">
    <source>
        <dbReference type="ARBA" id="ARBA00022679"/>
    </source>
</evidence>
<evidence type="ECO:0000256" key="4">
    <source>
        <dbReference type="ARBA" id="ARBA00022691"/>
    </source>
</evidence>
<dbReference type="GO" id="GO:0005829">
    <property type="term" value="C:cytosol"/>
    <property type="evidence" value="ECO:0007669"/>
    <property type="project" value="TreeGrafter"/>
</dbReference>
<evidence type="ECO:0000256" key="1">
    <source>
        <dbReference type="ARBA" id="ARBA00001966"/>
    </source>
</evidence>
<dbReference type="GO" id="GO:0003824">
    <property type="term" value="F:catalytic activity"/>
    <property type="evidence" value="ECO:0007669"/>
    <property type="project" value="InterPro"/>
</dbReference>
<dbReference type="InterPro" id="IPR007197">
    <property type="entry name" value="rSAM"/>
</dbReference>
<dbReference type="Pfam" id="PF04055">
    <property type="entry name" value="Radical_SAM"/>
    <property type="match status" value="1"/>
</dbReference>
<dbReference type="PANTHER" id="PTHR43409">
    <property type="entry name" value="ANAEROBIC MAGNESIUM-PROTOPORPHYRIN IX MONOMETHYL ESTER CYCLASE-RELATED"/>
    <property type="match status" value="1"/>
</dbReference>
<dbReference type="GO" id="GO:0051539">
    <property type="term" value="F:4 iron, 4 sulfur cluster binding"/>
    <property type="evidence" value="ECO:0007669"/>
    <property type="project" value="UniProtKB-KW"/>
</dbReference>
<dbReference type="PANTHER" id="PTHR43409:SF7">
    <property type="entry name" value="BLL1977 PROTEIN"/>
    <property type="match status" value="1"/>
</dbReference>
<comment type="cofactor">
    <cofactor evidence="1">
        <name>[4Fe-4S] cluster</name>
        <dbReference type="ChEBI" id="CHEBI:49883"/>
    </cofactor>
</comment>
<dbReference type="SUPFAM" id="SSF102114">
    <property type="entry name" value="Radical SAM enzymes"/>
    <property type="match status" value="1"/>
</dbReference>
<reference evidence="9 10" key="1">
    <citation type="submission" date="2018-08" db="EMBL/GenBank/DDBJ databases">
        <title>A genome reference for cultivated species of the human gut microbiota.</title>
        <authorList>
            <person name="Zou Y."/>
            <person name="Xue W."/>
            <person name="Luo G."/>
        </authorList>
    </citation>
    <scope>NUCLEOTIDE SEQUENCE [LARGE SCALE GENOMIC DNA]</scope>
    <source>
        <strain evidence="9 10">AM35-14</strain>
    </source>
</reference>
<keyword evidence="5" id="KW-0479">Metal-binding</keyword>
<dbReference type="SMART" id="SM00729">
    <property type="entry name" value="Elp3"/>
    <property type="match status" value="1"/>
</dbReference>
<comment type="caution">
    <text evidence="9">The sequence shown here is derived from an EMBL/GenBank/DDBJ whole genome shotgun (WGS) entry which is preliminary data.</text>
</comment>
<evidence type="ECO:0000259" key="8">
    <source>
        <dbReference type="PROSITE" id="PS51918"/>
    </source>
</evidence>
<dbReference type="InterPro" id="IPR051198">
    <property type="entry name" value="BchE-like"/>
</dbReference>
<dbReference type="InterPro" id="IPR058240">
    <property type="entry name" value="rSAM_sf"/>
</dbReference>
<name>A0A414AE27_9FIRM</name>
<keyword evidence="6" id="KW-0408">Iron</keyword>
<keyword evidence="2" id="KW-0489">Methyltransferase</keyword>
<evidence type="ECO:0000313" key="10">
    <source>
        <dbReference type="Proteomes" id="UP000283975"/>
    </source>
</evidence>
<proteinExistence type="predicted"/>
<evidence type="ECO:0000256" key="5">
    <source>
        <dbReference type="ARBA" id="ARBA00022723"/>
    </source>
</evidence>
<dbReference type="Gene3D" id="3.80.30.20">
    <property type="entry name" value="tm_1862 like domain"/>
    <property type="match status" value="1"/>
</dbReference>
<keyword evidence="3" id="KW-0808">Transferase</keyword>
<keyword evidence="7" id="KW-0411">Iron-sulfur</keyword>
<accession>A0A414AE27</accession>
<dbReference type="RefSeq" id="WP_002570928.1">
    <property type="nucleotide sequence ID" value="NZ_CP053229.1"/>
</dbReference>